<keyword evidence="2 9" id="KW-0055">Arginine biosynthesis</keyword>
<comment type="catalytic activity">
    <reaction evidence="8 9">
        <text>N-acetyl-L-glutamate + ATP = N-acetyl-L-glutamyl 5-phosphate + ADP</text>
        <dbReference type="Rhea" id="RHEA:14629"/>
        <dbReference type="ChEBI" id="CHEBI:30616"/>
        <dbReference type="ChEBI" id="CHEBI:44337"/>
        <dbReference type="ChEBI" id="CHEBI:57936"/>
        <dbReference type="ChEBI" id="CHEBI:456216"/>
        <dbReference type="EC" id="2.7.2.8"/>
    </reaction>
</comment>
<dbReference type="PRINTS" id="PR00474">
    <property type="entry name" value="GLU5KINASE"/>
</dbReference>
<dbReference type="CDD" id="cd04250">
    <property type="entry name" value="AAK_NAGK-C"/>
    <property type="match status" value="1"/>
</dbReference>
<organism evidence="11 12">
    <name type="scientific">candidate division WOR-1 bacterium RIFOXYC2_FULL_41_25</name>
    <dbReference type="NCBI Taxonomy" id="1802586"/>
    <lineage>
        <taxon>Bacteria</taxon>
        <taxon>Bacillati</taxon>
        <taxon>Saganbacteria</taxon>
    </lineage>
</organism>
<comment type="similarity">
    <text evidence="9">Belongs to the acetylglutamate kinase family. ArgB subfamily.</text>
</comment>
<keyword evidence="3 9" id="KW-0028">Amino-acid biosynthesis</keyword>
<name>A0A1F4TM70_UNCSA</name>
<dbReference type="InterPro" id="IPR036393">
    <property type="entry name" value="AceGlu_kinase-like_sf"/>
</dbReference>
<feature type="binding site" evidence="9">
    <location>
        <position position="191"/>
    </location>
    <ligand>
        <name>substrate</name>
    </ligand>
</feature>
<sequence>MPLNKYKREIRRAKVVMEALPYLIKFNEKVVVIKHGGSAMTDPDLKDRIIRDVVLLKFLGMHPVLVHGGGPEINRALKRHKIEPRFVQGLRVSSKQVMKVVERILGEKVNQGVVALIKKNGGKAKGFYGKKGKVIKARKQWVKNDKGNYVDLGFTGHVAGIRYRFLNKWMKNGYIPVLAPIGIGPKGNTYNINADTAAASIAGYLGADKLILVTNVRGVLDKDGELVSELDTKKANKQIESGIISGGMIPKVKCCLQALKQGVEKVHIIDGHIPHAILLELFTDYGIGTMVVK</sequence>
<evidence type="ECO:0000256" key="5">
    <source>
        <dbReference type="ARBA" id="ARBA00022741"/>
    </source>
</evidence>
<evidence type="ECO:0000256" key="6">
    <source>
        <dbReference type="ARBA" id="ARBA00022777"/>
    </source>
</evidence>
<evidence type="ECO:0000256" key="9">
    <source>
        <dbReference type="HAMAP-Rule" id="MF_00082"/>
    </source>
</evidence>
<dbReference type="InterPro" id="IPR037528">
    <property type="entry name" value="ArgB"/>
</dbReference>
<comment type="caution">
    <text evidence="11">The sequence shown here is derived from an EMBL/GenBank/DDBJ whole genome shotgun (WGS) entry which is preliminary data.</text>
</comment>
<evidence type="ECO:0000313" key="11">
    <source>
        <dbReference type="EMBL" id="OGC33697.1"/>
    </source>
</evidence>
<evidence type="ECO:0000259" key="10">
    <source>
        <dbReference type="Pfam" id="PF00696"/>
    </source>
</evidence>
<proteinExistence type="inferred from homology"/>
<dbReference type="FunFam" id="3.40.1160.10:FF:000004">
    <property type="entry name" value="Acetylglutamate kinase"/>
    <property type="match status" value="1"/>
</dbReference>
<keyword evidence="7 9" id="KW-0067">ATP-binding</keyword>
<feature type="binding site" evidence="9">
    <location>
        <position position="91"/>
    </location>
    <ligand>
        <name>substrate</name>
    </ligand>
</feature>
<dbReference type="PANTHER" id="PTHR23342:SF0">
    <property type="entry name" value="N-ACETYLGLUTAMATE SYNTHASE, MITOCHONDRIAL"/>
    <property type="match status" value="1"/>
</dbReference>
<dbReference type="GO" id="GO:0003991">
    <property type="term" value="F:acetylglutamate kinase activity"/>
    <property type="evidence" value="ECO:0007669"/>
    <property type="project" value="UniProtKB-UniRule"/>
</dbReference>
<keyword evidence="4 9" id="KW-0808">Transferase</keyword>
<keyword evidence="6 9" id="KW-0418">Kinase</keyword>
<dbReference type="SUPFAM" id="SSF53633">
    <property type="entry name" value="Carbamate kinase-like"/>
    <property type="match status" value="1"/>
</dbReference>
<dbReference type="EMBL" id="MEUI01000029">
    <property type="protein sequence ID" value="OGC33697.1"/>
    <property type="molecule type" value="Genomic_DNA"/>
</dbReference>
<evidence type="ECO:0000256" key="8">
    <source>
        <dbReference type="ARBA" id="ARBA00048141"/>
    </source>
</evidence>
<dbReference type="NCBIfam" id="TIGR00761">
    <property type="entry name" value="argB"/>
    <property type="match status" value="1"/>
</dbReference>
<evidence type="ECO:0000256" key="4">
    <source>
        <dbReference type="ARBA" id="ARBA00022679"/>
    </source>
</evidence>
<dbReference type="AlphaFoldDB" id="A0A1F4TM70"/>
<feature type="site" description="Transition state stabilizer" evidence="9">
    <location>
        <position position="251"/>
    </location>
</feature>
<evidence type="ECO:0000256" key="2">
    <source>
        <dbReference type="ARBA" id="ARBA00022571"/>
    </source>
</evidence>
<keyword evidence="9" id="KW-0963">Cytoplasm</keyword>
<keyword evidence="5 9" id="KW-0547">Nucleotide-binding</keyword>
<dbReference type="GO" id="GO:0005737">
    <property type="term" value="C:cytoplasm"/>
    <property type="evidence" value="ECO:0007669"/>
    <property type="project" value="UniProtKB-SubCell"/>
</dbReference>
<evidence type="ECO:0000256" key="1">
    <source>
        <dbReference type="ARBA" id="ARBA00004828"/>
    </source>
</evidence>
<protein>
    <recommendedName>
        <fullName evidence="9">Acetylglutamate kinase</fullName>
        <ecNumber evidence="9">2.7.2.8</ecNumber>
    </recommendedName>
    <alternativeName>
        <fullName evidence="9">N-acetyl-L-glutamate 5-phosphotransferase</fullName>
    </alternativeName>
    <alternativeName>
        <fullName evidence="9">NAG kinase</fullName>
        <shortName evidence="9">NAGK</shortName>
    </alternativeName>
</protein>
<dbReference type="HAMAP" id="MF_00082">
    <property type="entry name" value="ArgB"/>
    <property type="match status" value="1"/>
</dbReference>
<dbReference type="Gene3D" id="3.40.1160.10">
    <property type="entry name" value="Acetylglutamate kinase-like"/>
    <property type="match status" value="1"/>
</dbReference>
<evidence type="ECO:0000256" key="7">
    <source>
        <dbReference type="ARBA" id="ARBA00022840"/>
    </source>
</evidence>
<feature type="binding site" evidence="9">
    <location>
        <begin position="69"/>
        <end position="70"/>
    </location>
    <ligand>
        <name>substrate</name>
    </ligand>
</feature>
<comment type="subcellular location">
    <subcellularLocation>
        <location evidence="9">Cytoplasm</location>
    </subcellularLocation>
</comment>
<accession>A0A1F4TM70</accession>
<dbReference type="InterPro" id="IPR004662">
    <property type="entry name" value="AcgluKinase_fam"/>
</dbReference>
<dbReference type="EC" id="2.7.2.8" evidence="9"/>
<evidence type="ECO:0000256" key="3">
    <source>
        <dbReference type="ARBA" id="ARBA00022605"/>
    </source>
</evidence>
<feature type="domain" description="Aspartate/glutamate/uridylate kinase" evidence="10">
    <location>
        <begin position="29"/>
        <end position="270"/>
    </location>
</feature>
<dbReference type="InterPro" id="IPR001057">
    <property type="entry name" value="Glu/AcGlu_kinase"/>
</dbReference>
<dbReference type="PANTHER" id="PTHR23342">
    <property type="entry name" value="N-ACETYLGLUTAMATE SYNTHASE"/>
    <property type="match status" value="1"/>
</dbReference>
<dbReference type="InterPro" id="IPR041727">
    <property type="entry name" value="NAGK-C"/>
</dbReference>
<feature type="site" description="Transition state stabilizer" evidence="9">
    <location>
        <position position="34"/>
    </location>
</feature>
<comment type="pathway">
    <text evidence="1 9">Amino-acid biosynthesis; L-arginine biosynthesis; N(2)-acetyl-L-ornithine from L-glutamate: step 2/4.</text>
</comment>
<gene>
    <name evidence="9" type="primary">argB</name>
    <name evidence="11" type="ORF">A2462_03740</name>
</gene>
<dbReference type="GO" id="GO:0042450">
    <property type="term" value="P:L-arginine biosynthetic process via ornithine"/>
    <property type="evidence" value="ECO:0007669"/>
    <property type="project" value="UniProtKB-UniRule"/>
</dbReference>
<dbReference type="UniPathway" id="UPA00068">
    <property type="reaction ID" value="UER00107"/>
</dbReference>
<dbReference type="Pfam" id="PF00696">
    <property type="entry name" value="AA_kinase"/>
    <property type="match status" value="1"/>
</dbReference>
<reference evidence="11 12" key="1">
    <citation type="journal article" date="2016" name="Nat. Commun.">
        <title>Thousands of microbial genomes shed light on interconnected biogeochemical processes in an aquifer system.</title>
        <authorList>
            <person name="Anantharaman K."/>
            <person name="Brown C.T."/>
            <person name="Hug L.A."/>
            <person name="Sharon I."/>
            <person name="Castelle C.J."/>
            <person name="Probst A.J."/>
            <person name="Thomas B.C."/>
            <person name="Singh A."/>
            <person name="Wilkins M.J."/>
            <person name="Karaoz U."/>
            <person name="Brodie E.L."/>
            <person name="Williams K.H."/>
            <person name="Hubbard S.S."/>
            <person name="Banfield J.F."/>
        </authorList>
    </citation>
    <scope>NUCLEOTIDE SEQUENCE [LARGE SCALE GENOMIC DNA]</scope>
</reference>
<dbReference type="GO" id="GO:0005524">
    <property type="term" value="F:ATP binding"/>
    <property type="evidence" value="ECO:0007669"/>
    <property type="project" value="UniProtKB-UniRule"/>
</dbReference>
<dbReference type="InterPro" id="IPR001048">
    <property type="entry name" value="Asp/Glu/Uridylate_kinase"/>
</dbReference>
<dbReference type="Proteomes" id="UP000177309">
    <property type="component" value="Unassembled WGS sequence"/>
</dbReference>
<evidence type="ECO:0000313" key="12">
    <source>
        <dbReference type="Proteomes" id="UP000177309"/>
    </source>
</evidence>
<comment type="function">
    <text evidence="9">Catalyzes the ATP-dependent phosphorylation of N-acetyl-L-glutamate.</text>
</comment>
<dbReference type="PIRSF" id="PIRSF000728">
    <property type="entry name" value="NAGK"/>
    <property type="match status" value="1"/>
</dbReference>